<dbReference type="EMBL" id="JAHRHJ020000003">
    <property type="protein sequence ID" value="KAH9320773.1"/>
    <property type="molecule type" value="Genomic_DNA"/>
</dbReference>
<name>A0AA38GFY5_TAXCH</name>
<gene>
    <name evidence="1" type="ORF">KI387_015412</name>
</gene>
<protein>
    <submittedName>
        <fullName evidence="1">Uncharacterized protein</fullName>
    </submittedName>
</protein>
<evidence type="ECO:0000313" key="2">
    <source>
        <dbReference type="Proteomes" id="UP000824469"/>
    </source>
</evidence>
<reference evidence="1 2" key="1">
    <citation type="journal article" date="2021" name="Nat. Plants">
        <title>The Taxus genome provides insights into paclitaxel biosynthesis.</title>
        <authorList>
            <person name="Xiong X."/>
            <person name="Gou J."/>
            <person name="Liao Q."/>
            <person name="Li Y."/>
            <person name="Zhou Q."/>
            <person name="Bi G."/>
            <person name="Li C."/>
            <person name="Du R."/>
            <person name="Wang X."/>
            <person name="Sun T."/>
            <person name="Guo L."/>
            <person name="Liang H."/>
            <person name="Lu P."/>
            <person name="Wu Y."/>
            <person name="Zhang Z."/>
            <person name="Ro D.K."/>
            <person name="Shang Y."/>
            <person name="Huang S."/>
            <person name="Yan J."/>
        </authorList>
    </citation>
    <scope>NUCLEOTIDE SEQUENCE [LARGE SCALE GENOMIC DNA]</scope>
    <source>
        <strain evidence="1">Ta-2019</strain>
    </source>
</reference>
<proteinExistence type="predicted"/>
<accession>A0AA38GFY5</accession>
<keyword evidence="2" id="KW-1185">Reference proteome</keyword>
<organism evidence="1 2">
    <name type="scientific">Taxus chinensis</name>
    <name type="common">Chinese yew</name>
    <name type="synonym">Taxus wallichiana var. chinensis</name>
    <dbReference type="NCBI Taxonomy" id="29808"/>
    <lineage>
        <taxon>Eukaryota</taxon>
        <taxon>Viridiplantae</taxon>
        <taxon>Streptophyta</taxon>
        <taxon>Embryophyta</taxon>
        <taxon>Tracheophyta</taxon>
        <taxon>Spermatophyta</taxon>
        <taxon>Pinopsida</taxon>
        <taxon>Pinidae</taxon>
        <taxon>Conifers II</taxon>
        <taxon>Cupressales</taxon>
        <taxon>Taxaceae</taxon>
        <taxon>Taxus</taxon>
    </lineage>
</organism>
<dbReference type="AlphaFoldDB" id="A0AA38GFY5"/>
<dbReference type="Proteomes" id="UP000824469">
    <property type="component" value="Unassembled WGS sequence"/>
</dbReference>
<comment type="caution">
    <text evidence="1">The sequence shown here is derived from an EMBL/GenBank/DDBJ whole genome shotgun (WGS) entry which is preliminary data.</text>
</comment>
<feature type="non-terminal residue" evidence="1">
    <location>
        <position position="1"/>
    </location>
</feature>
<sequence length="93" mass="10064">CINGTLKACDSAKLVNEFQTGDEILIFLPVYTTPLQGLSKYTETVYKLGCDNVACIWTSNLVKEAALAASQADATMISVGVDKLIEGDDYRNI</sequence>
<evidence type="ECO:0000313" key="1">
    <source>
        <dbReference type="EMBL" id="KAH9320773.1"/>
    </source>
</evidence>